<keyword evidence="12" id="KW-1185">Reference proteome</keyword>
<name>A0A849VPU0_9HYPH</name>
<evidence type="ECO:0000256" key="8">
    <source>
        <dbReference type="ARBA" id="ARBA00023136"/>
    </source>
</evidence>
<comment type="similarity">
    <text evidence="1 10">Belongs to the alphaproteobacteria porin family.</text>
</comment>
<proteinExistence type="inferred from homology"/>
<reference evidence="11 12" key="1">
    <citation type="submission" date="2020-05" db="EMBL/GenBank/DDBJ databases">
        <authorList>
            <person name="Kim M.K."/>
        </authorList>
    </citation>
    <scope>NUCLEOTIDE SEQUENCE [LARGE SCALE GENOMIC DNA]</scope>
    <source>
        <strain evidence="11 12">BT25</strain>
    </source>
</reference>
<comment type="function">
    <text evidence="10">Forms passive diffusion pores that allow small molecular weight hydrophilic materials across the outer membrane.</text>
</comment>
<evidence type="ECO:0000256" key="4">
    <source>
        <dbReference type="ARBA" id="ARBA00022692"/>
    </source>
</evidence>
<comment type="domain">
    <text evidence="10">Consists of 16-stranded beta-barrel sheets, with large surface-exposed loops, that form a transmembrane pore at the center of each barrel. The pore is partially ocluded by a peptide loop that folds into the pore lumen.</text>
</comment>
<dbReference type="GO" id="GO:0006811">
    <property type="term" value="P:monoatomic ion transport"/>
    <property type="evidence" value="ECO:0007669"/>
    <property type="project" value="UniProtKB-KW"/>
</dbReference>
<keyword evidence="6 10" id="KW-0406">Ion transport</keyword>
<keyword evidence="5 10" id="KW-0732">Signal</keyword>
<feature type="signal peptide" evidence="10">
    <location>
        <begin position="1"/>
        <end position="22"/>
    </location>
</feature>
<evidence type="ECO:0000313" key="12">
    <source>
        <dbReference type="Proteomes" id="UP000550508"/>
    </source>
</evidence>
<dbReference type="Proteomes" id="UP000550508">
    <property type="component" value="Unassembled WGS sequence"/>
</dbReference>
<dbReference type="Pfam" id="PF02530">
    <property type="entry name" value="Porin_2"/>
    <property type="match status" value="1"/>
</dbReference>
<keyword evidence="4 10" id="KW-0812">Transmembrane</keyword>
<sequence>MNIKSLLLGSAAALVAVTGARAADAIVVAEPEPVEYVRVCDAYGAGFFYIPGTETCLKIGGYVRYDAKGGDDPYTGHERGTWDKKARADIRFDARSETELGTLKSFVETRFNFKNGADAETVDLNQAYIELGGFRVGAVDSQFTSWTGYLGDIISDDVIAEGPYNTNQVSYTFAGGNGFSAMVGLEQGADSYDSIDYDTDVVTTSSYVIDDYVPHIVAGVKFAQGWGSISAVGGYDSIVEEFAGKVRLDVKVNDTIAAWVMGGYQSGWGDSHYDEDGNIVGERNYYGTWNGDYAVWGGVAVKATDKATINAQVGYEDEGRIAAALNVGYELVPGFKITPEVNYTHFDDNYSAEKEDAVQGIIRFQRNF</sequence>
<feature type="chain" id="PRO_5033095940" description="Porin" evidence="10">
    <location>
        <begin position="23"/>
        <end position="368"/>
    </location>
</feature>
<keyword evidence="2 10" id="KW-0813">Transport</keyword>
<dbReference type="GO" id="GO:0046930">
    <property type="term" value="C:pore complex"/>
    <property type="evidence" value="ECO:0007669"/>
    <property type="project" value="UniProtKB-KW"/>
</dbReference>
<evidence type="ECO:0000256" key="3">
    <source>
        <dbReference type="ARBA" id="ARBA00022452"/>
    </source>
</evidence>
<evidence type="ECO:0000313" key="11">
    <source>
        <dbReference type="EMBL" id="NTS30110.1"/>
    </source>
</evidence>
<keyword evidence="9 10" id="KW-0998">Cell outer membrane</keyword>
<organism evidence="11 12">
    <name type="scientific">Phyllobacterium pellucidum</name>
    <dbReference type="NCBI Taxonomy" id="2740464"/>
    <lineage>
        <taxon>Bacteria</taxon>
        <taxon>Pseudomonadati</taxon>
        <taxon>Pseudomonadota</taxon>
        <taxon>Alphaproteobacteria</taxon>
        <taxon>Hyphomicrobiales</taxon>
        <taxon>Phyllobacteriaceae</taxon>
        <taxon>Phyllobacterium</taxon>
    </lineage>
</organism>
<evidence type="ECO:0000256" key="9">
    <source>
        <dbReference type="ARBA" id="ARBA00023237"/>
    </source>
</evidence>
<dbReference type="GO" id="GO:0015288">
    <property type="term" value="F:porin activity"/>
    <property type="evidence" value="ECO:0007669"/>
    <property type="project" value="UniProtKB-KW"/>
</dbReference>
<keyword evidence="3 10" id="KW-1134">Transmembrane beta strand</keyword>
<dbReference type="AlphaFoldDB" id="A0A849VPU0"/>
<evidence type="ECO:0000256" key="10">
    <source>
        <dbReference type="RuleBase" id="RU364005"/>
    </source>
</evidence>
<protein>
    <recommendedName>
        <fullName evidence="10">Porin</fullName>
    </recommendedName>
</protein>
<evidence type="ECO:0000256" key="6">
    <source>
        <dbReference type="ARBA" id="ARBA00023065"/>
    </source>
</evidence>
<evidence type="ECO:0000256" key="7">
    <source>
        <dbReference type="ARBA" id="ARBA00023114"/>
    </source>
</evidence>
<dbReference type="GO" id="GO:0009279">
    <property type="term" value="C:cell outer membrane"/>
    <property type="evidence" value="ECO:0007669"/>
    <property type="project" value="UniProtKB-SubCell"/>
</dbReference>
<keyword evidence="8 10" id="KW-0472">Membrane</keyword>
<keyword evidence="7 10" id="KW-0626">Porin</keyword>
<comment type="caution">
    <text evidence="11">The sequence shown here is derived from an EMBL/GenBank/DDBJ whole genome shotgun (WGS) entry which is preliminary data.</text>
</comment>
<evidence type="ECO:0000256" key="1">
    <source>
        <dbReference type="ARBA" id="ARBA00009521"/>
    </source>
</evidence>
<dbReference type="RefSeq" id="WP_113281980.1">
    <property type="nucleotide sequence ID" value="NZ_JABUMX010000001.1"/>
</dbReference>
<accession>A0A849VPU0</accession>
<gene>
    <name evidence="11" type="ORF">HQ945_02485</name>
</gene>
<dbReference type="InterPro" id="IPR003684">
    <property type="entry name" value="Porin_alphabac"/>
</dbReference>
<evidence type="ECO:0000256" key="5">
    <source>
        <dbReference type="ARBA" id="ARBA00022729"/>
    </source>
</evidence>
<dbReference type="SUPFAM" id="SSF56935">
    <property type="entry name" value="Porins"/>
    <property type="match status" value="1"/>
</dbReference>
<comment type="subcellular location">
    <subcellularLocation>
        <location evidence="10">Cell outer membrane</location>
        <topology evidence="10">Multi-pass membrane protein</topology>
    </subcellularLocation>
</comment>
<evidence type="ECO:0000256" key="2">
    <source>
        <dbReference type="ARBA" id="ARBA00022448"/>
    </source>
</evidence>
<dbReference type="EMBL" id="JABUMX010000001">
    <property type="protein sequence ID" value="NTS30110.1"/>
    <property type="molecule type" value="Genomic_DNA"/>
</dbReference>